<dbReference type="OrthoDB" id="191315at2759"/>
<evidence type="ECO:0000256" key="1">
    <source>
        <dbReference type="SAM" id="MobiDB-lite"/>
    </source>
</evidence>
<dbReference type="PRINTS" id="PR00146">
    <property type="entry name" value="DHPICSNTHASE"/>
</dbReference>
<dbReference type="SMART" id="SM01130">
    <property type="entry name" value="DHDPS"/>
    <property type="match status" value="1"/>
</dbReference>
<dbReference type="PANTHER" id="PTHR12128:SF47">
    <property type="entry name" value="DIHYDRODIPICOLINATE SYNTHASE-RELATED"/>
    <property type="match status" value="1"/>
</dbReference>
<protein>
    <recommendedName>
        <fullName evidence="4">Dihydrodipicolinate synthase</fullName>
    </recommendedName>
</protein>
<dbReference type="Gene3D" id="3.20.20.70">
    <property type="entry name" value="Aldolase class I"/>
    <property type="match status" value="1"/>
</dbReference>
<name>A0A9P5H8F4_9HYPO</name>
<proteinExistence type="predicted"/>
<evidence type="ECO:0000313" key="2">
    <source>
        <dbReference type="EMBL" id="KAF7548924.1"/>
    </source>
</evidence>
<dbReference type="Pfam" id="PF00701">
    <property type="entry name" value="DHDPS"/>
    <property type="match status" value="1"/>
</dbReference>
<comment type="caution">
    <text evidence="2">The sequence shown here is derived from an EMBL/GenBank/DDBJ whole genome shotgun (WGS) entry which is preliminary data.</text>
</comment>
<dbReference type="InterPro" id="IPR002220">
    <property type="entry name" value="DapA-like"/>
</dbReference>
<reference evidence="2" key="1">
    <citation type="submission" date="2020-03" db="EMBL/GenBank/DDBJ databases">
        <title>Draft Genome Sequence of Cylindrodendrum hubeiense.</title>
        <authorList>
            <person name="Buettner E."/>
            <person name="Kellner H."/>
        </authorList>
    </citation>
    <scope>NUCLEOTIDE SEQUENCE</scope>
    <source>
        <strain evidence="2">IHI 201604</strain>
    </source>
</reference>
<feature type="region of interest" description="Disordered" evidence="1">
    <location>
        <begin position="15"/>
        <end position="34"/>
    </location>
</feature>
<dbReference type="Proteomes" id="UP000722485">
    <property type="component" value="Unassembled WGS sequence"/>
</dbReference>
<keyword evidence="3" id="KW-1185">Reference proteome</keyword>
<sequence length="415" mass="43526">MAALSTGAAPGLGVAGRASGTLTTDKEPTRCGLISPTRGIRRNRWLIRQFIVDVIKAATATSILITILDGTISKFRPFSMGSLGSEPVSTPPPHVPPAGVWCPAVTFFNHGTDQLDLSAQSKHFAHLAQSGLTGIVVLGTSSEAVLLTREERFLVVTTARKTVGPAFPLMAGVGAHSTKQTLQFAEDAARAGANYLLVLPPASFGRASMNVARRFFVEVAARSPLPVVINNFPGAGTGDIDSETVVSIFRESASSHPKGRSNIVGVKLTCGSLGEITRLSAALGPGQFSIFGGHSDSLIGGLVAGSSGCIAAFANVFPMLASRVHALYKQGRVDEAIRLQKVLALAESPCQGIAATKFAVACHSARAAGVDVPEEKLEPRHPYDPVGESAKKQVRESTVEAAVIEQILQSKARYR</sequence>
<dbReference type="SUPFAM" id="SSF51569">
    <property type="entry name" value="Aldolase"/>
    <property type="match status" value="1"/>
</dbReference>
<organism evidence="2 3">
    <name type="scientific">Cylindrodendrum hubeiense</name>
    <dbReference type="NCBI Taxonomy" id="595255"/>
    <lineage>
        <taxon>Eukaryota</taxon>
        <taxon>Fungi</taxon>
        <taxon>Dikarya</taxon>
        <taxon>Ascomycota</taxon>
        <taxon>Pezizomycotina</taxon>
        <taxon>Sordariomycetes</taxon>
        <taxon>Hypocreomycetidae</taxon>
        <taxon>Hypocreales</taxon>
        <taxon>Nectriaceae</taxon>
        <taxon>Cylindrodendrum</taxon>
    </lineage>
</organism>
<dbReference type="CDD" id="cd00408">
    <property type="entry name" value="DHDPS-like"/>
    <property type="match status" value="1"/>
</dbReference>
<dbReference type="AlphaFoldDB" id="A0A9P5H8F4"/>
<dbReference type="GO" id="GO:0008840">
    <property type="term" value="F:4-hydroxy-tetrahydrodipicolinate synthase activity"/>
    <property type="evidence" value="ECO:0007669"/>
    <property type="project" value="TreeGrafter"/>
</dbReference>
<dbReference type="InterPro" id="IPR013785">
    <property type="entry name" value="Aldolase_TIM"/>
</dbReference>
<gene>
    <name evidence="2" type="ORF">G7Z17_g6737</name>
</gene>
<dbReference type="PANTHER" id="PTHR12128">
    <property type="entry name" value="DIHYDRODIPICOLINATE SYNTHASE"/>
    <property type="match status" value="1"/>
</dbReference>
<dbReference type="EMBL" id="JAANBB010000135">
    <property type="protein sequence ID" value="KAF7548924.1"/>
    <property type="molecule type" value="Genomic_DNA"/>
</dbReference>
<evidence type="ECO:0008006" key="4">
    <source>
        <dbReference type="Google" id="ProtNLM"/>
    </source>
</evidence>
<accession>A0A9P5H8F4</accession>
<evidence type="ECO:0000313" key="3">
    <source>
        <dbReference type="Proteomes" id="UP000722485"/>
    </source>
</evidence>